<protein>
    <submittedName>
        <fullName evidence="2">Uncharacterized protein</fullName>
    </submittedName>
</protein>
<evidence type="ECO:0000313" key="2">
    <source>
        <dbReference type="EMBL" id="KAJ6983825.1"/>
    </source>
</evidence>
<evidence type="ECO:0000256" key="1">
    <source>
        <dbReference type="SAM" id="MobiDB-lite"/>
    </source>
</evidence>
<dbReference type="AlphaFoldDB" id="A0AAD6QAH4"/>
<comment type="caution">
    <text evidence="2">The sequence shown here is derived from an EMBL/GenBank/DDBJ whole genome shotgun (WGS) entry which is preliminary data.</text>
</comment>
<proteinExistence type="predicted"/>
<feature type="region of interest" description="Disordered" evidence="1">
    <location>
        <begin position="108"/>
        <end position="137"/>
    </location>
</feature>
<name>A0AAD6QAH4_9ROSI</name>
<feature type="compositionally biased region" description="Polar residues" evidence="1">
    <location>
        <begin position="108"/>
        <end position="117"/>
    </location>
</feature>
<dbReference type="Proteomes" id="UP001164929">
    <property type="component" value="Chromosome 10"/>
</dbReference>
<feature type="compositionally biased region" description="Basic residues" evidence="1">
    <location>
        <begin position="123"/>
        <end position="137"/>
    </location>
</feature>
<keyword evidence="3" id="KW-1185">Reference proteome</keyword>
<accession>A0AAD6QAH4</accession>
<dbReference type="EMBL" id="JAQIZT010000010">
    <property type="protein sequence ID" value="KAJ6983825.1"/>
    <property type="molecule type" value="Genomic_DNA"/>
</dbReference>
<evidence type="ECO:0000313" key="3">
    <source>
        <dbReference type="Proteomes" id="UP001164929"/>
    </source>
</evidence>
<gene>
    <name evidence="2" type="ORF">NC653_026592</name>
</gene>
<reference evidence="2" key="1">
    <citation type="journal article" date="2023" name="Mol. Ecol. Resour.">
        <title>Chromosome-level genome assembly of a triploid poplar Populus alba 'Berolinensis'.</title>
        <authorList>
            <person name="Chen S."/>
            <person name="Yu Y."/>
            <person name="Wang X."/>
            <person name="Wang S."/>
            <person name="Zhang T."/>
            <person name="Zhou Y."/>
            <person name="He R."/>
            <person name="Meng N."/>
            <person name="Wang Y."/>
            <person name="Liu W."/>
            <person name="Liu Z."/>
            <person name="Liu J."/>
            <person name="Guo Q."/>
            <person name="Huang H."/>
            <person name="Sederoff R.R."/>
            <person name="Wang G."/>
            <person name="Qu G."/>
            <person name="Chen S."/>
        </authorList>
    </citation>
    <scope>NUCLEOTIDE SEQUENCE</scope>
    <source>
        <strain evidence="2">SC-2020</strain>
    </source>
</reference>
<sequence>MATSPKRSNILLQLGKTRQEHPASMAPYTRNLPSKLIAERAYPRNQWKRCTSCHLVASTTLLKAIWIVRDEGETNNDPVHDYQLIEDNQLLITGFDRCVESKMATLISTSEASSSADAPSLVTRKKKGKKLKKAKGL</sequence>
<organism evidence="2 3">
    <name type="scientific">Populus alba x Populus x berolinensis</name>
    <dbReference type="NCBI Taxonomy" id="444605"/>
    <lineage>
        <taxon>Eukaryota</taxon>
        <taxon>Viridiplantae</taxon>
        <taxon>Streptophyta</taxon>
        <taxon>Embryophyta</taxon>
        <taxon>Tracheophyta</taxon>
        <taxon>Spermatophyta</taxon>
        <taxon>Magnoliopsida</taxon>
        <taxon>eudicotyledons</taxon>
        <taxon>Gunneridae</taxon>
        <taxon>Pentapetalae</taxon>
        <taxon>rosids</taxon>
        <taxon>fabids</taxon>
        <taxon>Malpighiales</taxon>
        <taxon>Salicaceae</taxon>
        <taxon>Saliceae</taxon>
        <taxon>Populus</taxon>
    </lineage>
</organism>